<feature type="signal peptide" evidence="1">
    <location>
        <begin position="1"/>
        <end position="21"/>
    </location>
</feature>
<dbReference type="GeneID" id="113870320"/>
<dbReference type="Proteomes" id="UP000694853">
    <property type="component" value="Unplaced"/>
</dbReference>
<gene>
    <name evidence="3" type="primary">LOC113870320</name>
</gene>
<dbReference type="PANTHER" id="PTHR37389">
    <property type="entry name" value="NODULIN-24"/>
    <property type="match status" value="1"/>
</dbReference>
<name>A0A8B8M2F1_ABRPR</name>
<proteinExistence type="predicted"/>
<protein>
    <submittedName>
        <fullName evidence="3">Nucleolar protein 3-like</fullName>
    </submittedName>
</protein>
<evidence type="ECO:0000313" key="3">
    <source>
        <dbReference type="RefSeq" id="XP_027362715.1"/>
    </source>
</evidence>
<reference evidence="2" key="1">
    <citation type="journal article" date="2019" name="Toxins">
        <title>Detection of Abrin-Like and Prepropulchellin-Like Toxin Genes and Transcripts Using Whole Genome Sequencing and Full-Length Transcript Sequencing of Abrus precatorius.</title>
        <authorList>
            <person name="Hovde B.T."/>
            <person name="Daligault H.E."/>
            <person name="Hanschen E.R."/>
            <person name="Kunde Y.A."/>
            <person name="Johnson M.B."/>
            <person name="Starkenburg S.R."/>
            <person name="Johnson S.L."/>
        </authorList>
    </citation>
    <scope>NUCLEOTIDE SEQUENCE [LARGE SCALE GENOMIC DNA]</scope>
</reference>
<dbReference type="PANTHER" id="PTHR37389:SF37">
    <property type="entry name" value="GLYCINE RICH PROTEIN-RELATED"/>
    <property type="match status" value="1"/>
</dbReference>
<dbReference type="AlphaFoldDB" id="A0A8B8M2F1"/>
<evidence type="ECO:0000313" key="2">
    <source>
        <dbReference type="Proteomes" id="UP000694853"/>
    </source>
</evidence>
<dbReference type="OrthoDB" id="1435969at2759"/>
<evidence type="ECO:0000256" key="1">
    <source>
        <dbReference type="SAM" id="SignalP"/>
    </source>
</evidence>
<feature type="chain" id="PRO_5034162336" evidence="1">
    <location>
        <begin position="22"/>
        <end position="122"/>
    </location>
</feature>
<dbReference type="KEGG" id="aprc:113870320"/>
<dbReference type="RefSeq" id="XP_027362715.1">
    <property type="nucleotide sequence ID" value="XM_027506914.1"/>
</dbReference>
<accession>A0A8B8M2F1</accession>
<keyword evidence="2" id="KW-1185">Reference proteome</keyword>
<organism evidence="2 3">
    <name type="scientific">Abrus precatorius</name>
    <name type="common">Indian licorice</name>
    <name type="synonym">Glycine abrus</name>
    <dbReference type="NCBI Taxonomy" id="3816"/>
    <lineage>
        <taxon>Eukaryota</taxon>
        <taxon>Viridiplantae</taxon>
        <taxon>Streptophyta</taxon>
        <taxon>Embryophyta</taxon>
        <taxon>Tracheophyta</taxon>
        <taxon>Spermatophyta</taxon>
        <taxon>Magnoliopsida</taxon>
        <taxon>eudicotyledons</taxon>
        <taxon>Gunneridae</taxon>
        <taxon>Pentapetalae</taxon>
        <taxon>rosids</taxon>
        <taxon>fabids</taxon>
        <taxon>Fabales</taxon>
        <taxon>Fabaceae</taxon>
        <taxon>Papilionoideae</taxon>
        <taxon>50 kb inversion clade</taxon>
        <taxon>NPAAA clade</taxon>
        <taxon>indigoferoid/millettioid clade</taxon>
        <taxon>Abreae</taxon>
        <taxon>Abrus</taxon>
    </lineage>
</organism>
<sequence length="122" mass="13199">MGSKGLLVLVMFTATILLISSEVAPNDFEENFDTKDVKHAANGVEESKFWGYGGYGGPWYGGYGGPWYGGYGGPWYGGYGGWHGGYGGWHGGYGGWRGGRRYGGWRSPHGHVENSIDANPRN</sequence>
<dbReference type="InterPro" id="IPR010800">
    <property type="entry name" value="GRP"/>
</dbReference>
<reference evidence="3" key="2">
    <citation type="submission" date="2025-08" db="UniProtKB">
        <authorList>
            <consortium name="RefSeq"/>
        </authorList>
    </citation>
    <scope>IDENTIFICATION</scope>
    <source>
        <tissue evidence="3">Young leaves</tissue>
    </source>
</reference>
<keyword evidence="1" id="KW-0732">Signal</keyword>